<evidence type="ECO:0000313" key="2">
    <source>
        <dbReference type="Proteomes" id="UP000053660"/>
    </source>
</evidence>
<dbReference type="Proteomes" id="UP000053660">
    <property type="component" value="Unassembled WGS sequence"/>
</dbReference>
<keyword evidence="2" id="KW-1185">Reference proteome</keyword>
<sequence length="46" mass="5186">MRACGLLMNNRKGLEDSSALQSLYIVALKQHLRVRNSPFKELSLAL</sequence>
<accession>A0A0B1SAV4</accession>
<organism evidence="1 2">
    <name type="scientific">Oesophagostomum dentatum</name>
    <name type="common">Nodular worm</name>
    <dbReference type="NCBI Taxonomy" id="61180"/>
    <lineage>
        <taxon>Eukaryota</taxon>
        <taxon>Metazoa</taxon>
        <taxon>Ecdysozoa</taxon>
        <taxon>Nematoda</taxon>
        <taxon>Chromadorea</taxon>
        <taxon>Rhabditida</taxon>
        <taxon>Rhabditina</taxon>
        <taxon>Rhabditomorpha</taxon>
        <taxon>Strongyloidea</taxon>
        <taxon>Strongylidae</taxon>
        <taxon>Oesophagostomum</taxon>
    </lineage>
</organism>
<evidence type="ECO:0000313" key="1">
    <source>
        <dbReference type="EMBL" id="KHJ82443.1"/>
    </source>
</evidence>
<protein>
    <submittedName>
        <fullName evidence="1">Uncharacterized protein</fullName>
    </submittedName>
</protein>
<dbReference type="EMBL" id="KN579513">
    <property type="protein sequence ID" value="KHJ82443.1"/>
    <property type="molecule type" value="Genomic_DNA"/>
</dbReference>
<dbReference type="AlphaFoldDB" id="A0A0B1SAV4"/>
<gene>
    <name evidence="1" type="ORF">OESDEN_17863</name>
</gene>
<name>A0A0B1SAV4_OESDE</name>
<reference evidence="1 2" key="1">
    <citation type="submission" date="2014-03" db="EMBL/GenBank/DDBJ databases">
        <title>Draft genome of the hookworm Oesophagostomum dentatum.</title>
        <authorList>
            <person name="Mitreva M."/>
        </authorList>
    </citation>
    <scope>NUCLEOTIDE SEQUENCE [LARGE SCALE GENOMIC DNA]</scope>
    <source>
        <strain evidence="1 2">OD-Hann</strain>
    </source>
</reference>
<proteinExistence type="predicted"/>